<proteinExistence type="predicted"/>
<dbReference type="GO" id="GO:0030544">
    <property type="term" value="F:Hsp70 protein binding"/>
    <property type="evidence" value="ECO:0007669"/>
    <property type="project" value="TreeGrafter"/>
</dbReference>
<dbReference type="EMBL" id="HBGL01006528">
    <property type="protein sequence ID" value="CAD9294687.1"/>
    <property type="molecule type" value="Transcribed_RNA"/>
</dbReference>
<dbReference type="GO" id="GO:0006457">
    <property type="term" value="P:protein folding"/>
    <property type="evidence" value="ECO:0007669"/>
    <property type="project" value="TreeGrafter"/>
</dbReference>
<dbReference type="GO" id="GO:0005829">
    <property type="term" value="C:cytosol"/>
    <property type="evidence" value="ECO:0007669"/>
    <property type="project" value="TreeGrafter"/>
</dbReference>
<name>A0A7S1YEA8_9EUKA</name>
<dbReference type="CDD" id="cd21377">
    <property type="entry name" value="CTWD_Cns1-like"/>
    <property type="match status" value="1"/>
</dbReference>
<organism evidence="1">
    <name type="scientific">Sexangularia sp. CB-2014</name>
    <dbReference type="NCBI Taxonomy" id="1486929"/>
    <lineage>
        <taxon>Eukaryota</taxon>
        <taxon>Amoebozoa</taxon>
        <taxon>Tubulinea</taxon>
        <taxon>Elardia</taxon>
        <taxon>Arcellinida</taxon>
        <taxon>Arcellinida incertae sedis</taxon>
        <taxon>Sexangularia</taxon>
    </lineage>
</organism>
<sequence>MEELGISIDAESGNIVLPPSGLTPELIDQAIARAPQLRDIGEAAKASLAAAASEDNADFDVEHWQDMSHVNIEDIPLFAEGDVAGEQLEALEALVAMPDDPIADAKEAKDRGNNAYSGGPKAFVPAADEYRRGILILERALRGTGDAFVDPADREEAPLLLAVLYANLCALNLRIGNYGSTVRDAKRALHWNPSNVKAAMRGARAALALQKVEVARTFVAAAGGPAEHKELAKLDKQCAKVEAARAAEERARERTLAVREAAAGVRDRQVRAALAAAGVKLGDALAESDHFRSAANVRLDEKTGELLFTIVFVYPQFSQVDTVQEARLGDPLAAHVERLLPLPWDQAGEYRMEAARLEAVGSTGTGRGDVRWFTVPGDATIGDILTQTTYLMPGLPIFYLTAVPSPFASEWDAKLREMEFG</sequence>
<evidence type="ECO:0000313" key="1">
    <source>
        <dbReference type="EMBL" id="CAD9294687.1"/>
    </source>
</evidence>
<dbReference type="SUPFAM" id="SSF48452">
    <property type="entry name" value="TPR-like"/>
    <property type="match status" value="1"/>
</dbReference>
<dbReference type="AlphaFoldDB" id="A0A7S1YEA8"/>
<dbReference type="GO" id="GO:0051879">
    <property type="term" value="F:Hsp90 protein binding"/>
    <property type="evidence" value="ECO:0007669"/>
    <property type="project" value="TreeGrafter"/>
</dbReference>
<reference evidence="1" key="1">
    <citation type="submission" date="2021-01" db="EMBL/GenBank/DDBJ databases">
        <authorList>
            <person name="Corre E."/>
            <person name="Pelletier E."/>
            <person name="Niang G."/>
            <person name="Scheremetjew M."/>
            <person name="Finn R."/>
            <person name="Kale V."/>
            <person name="Holt S."/>
            <person name="Cochrane G."/>
            <person name="Meng A."/>
            <person name="Brown T."/>
            <person name="Cohen L."/>
        </authorList>
    </citation>
    <scope>NUCLEOTIDE SEQUENCE</scope>
    <source>
        <strain evidence="1">ATCC 50979</strain>
    </source>
</reference>
<dbReference type="InterPro" id="IPR011990">
    <property type="entry name" value="TPR-like_helical_dom_sf"/>
</dbReference>
<dbReference type="PANTHER" id="PTHR46035:SF1">
    <property type="entry name" value="TETRATRICOPEPTIDE REPEAT PROTEIN 4"/>
    <property type="match status" value="1"/>
</dbReference>
<dbReference type="PANTHER" id="PTHR46035">
    <property type="entry name" value="TETRATRICOPEPTIDE REPEAT PROTEIN 4"/>
    <property type="match status" value="1"/>
</dbReference>
<accession>A0A7S1YEA8</accession>
<evidence type="ECO:0008006" key="2">
    <source>
        <dbReference type="Google" id="ProtNLM"/>
    </source>
</evidence>
<dbReference type="GO" id="GO:0005634">
    <property type="term" value="C:nucleus"/>
    <property type="evidence" value="ECO:0007669"/>
    <property type="project" value="TreeGrafter"/>
</dbReference>
<gene>
    <name evidence="1" type="ORF">SSP0437_LOCUS5012</name>
</gene>
<dbReference type="Gene3D" id="1.25.40.10">
    <property type="entry name" value="Tetratricopeptide repeat domain"/>
    <property type="match status" value="1"/>
</dbReference>
<protein>
    <recommendedName>
        <fullName evidence="2">Cns1/TTC4 wheel domain-containing protein</fullName>
    </recommendedName>
</protein>